<dbReference type="AlphaFoldDB" id="M0AM15"/>
<evidence type="ECO:0000313" key="2">
    <source>
        <dbReference type="EMBL" id="ELY99564.1"/>
    </source>
</evidence>
<evidence type="ECO:0000259" key="1">
    <source>
        <dbReference type="Pfam" id="PF13391"/>
    </source>
</evidence>
<protein>
    <recommendedName>
        <fullName evidence="1">HNH nuclease domain-containing protein</fullName>
    </recommendedName>
</protein>
<evidence type="ECO:0000313" key="3">
    <source>
        <dbReference type="Proteomes" id="UP000011591"/>
    </source>
</evidence>
<dbReference type="EMBL" id="AOIP01000056">
    <property type="protein sequence ID" value="ELY99564.1"/>
    <property type="molecule type" value="Genomic_DNA"/>
</dbReference>
<dbReference type="Pfam" id="PF13391">
    <property type="entry name" value="HNH_2"/>
    <property type="match status" value="1"/>
</dbReference>
<name>M0AM15_9EURY</name>
<dbReference type="Proteomes" id="UP000011591">
    <property type="component" value="Unassembled WGS sequence"/>
</dbReference>
<dbReference type="PATRIC" id="fig|1227491.4.peg.4005"/>
<proteinExistence type="predicted"/>
<feature type="domain" description="HNH nuclease" evidence="1">
    <location>
        <begin position="215"/>
        <end position="266"/>
    </location>
</feature>
<comment type="caution">
    <text evidence="2">The sequence shown here is derived from an EMBL/GenBank/DDBJ whole genome shotgun (WGS) entry which is preliminary data.</text>
</comment>
<sequence>MFGGATNYAETLDAIIEYVNSQQPTTDELVGWHRGRFERVSSQDSILRRCNYLQNVGFLAVQANEWTTGSEGERYLANQSTETLLEIMCRRNLGLRSLLYALSVGPMSIEEVGRQQLETHPELGWNPANDDMALQRINWLRSFGLVTTAGEQYALTSDGYHFIDEAVETWAGSTTVDDAVTADPMTAGTYETTVEARSIDPEFRAIALSQFDQTCPVSGVDYPALLDVAHILPWTAYPESRADLRNVLPLSKTHHAAFDRGFFTIDEEYCLRVNPDFETDSPLLQETIYDQQGERLPLPDKAIDPEYLQRYNATLEWV</sequence>
<reference evidence="2 3" key="1">
    <citation type="journal article" date="2014" name="PLoS Genet.">
        <title>Phylogenetically driven sequencing of extremely halophilic archaea reveals strategies for static and dynamic osmo-response.</title>
        <authorList>
            <person name="Becker E.A."/>
            <person name="Seitzer P.M."/>
            <person name="Tritt A."/>
            <person name="Larsen D."/>
            <person name="Krusor M."/>
            <person name="Yao A.I."/>
            <person name="Wu D."/>
            <person name="Madern D."/>
            <person name="Eisen J.A."/>
            <person name="Darling A.E."/>
            <person name="Facciotti M.T."/>
        </authorList>
    </citation>
    <scope>NUCLEOTIDE SEQUENCE [LARGE SCALE GENOMIC DNA]</scope>
    <source>
        <strain evidence="2 3">DSM 13077</strain>
    </source>
</reference>
<gene>
    <name evidence="2" type="ORF">C480_19874</name>
</gene>
<organism evidence="2 3">
    <name type="scientific">Natrialba aegyptia DSM 13077</name>
    <dbReference type="NCBI Taxonomy" id="1227491"/>
    <lineage>
        <taxon>Archaea</taxon>
        <taxon>Methanobacteriati</taxon>
        <taxon>Methanobacteriota</taxon>
        <taxon>Stenosarchaea group</taxon>
        <taxon>Halobacteria</taxon>
        <taxon>Halobacteriales</taxon>
        <taxon>Natrialbaceae</taxon>
        <taxon>Natrialba</taxon>
    </lineage>
</organism>
<dbReference type="InterPro" id="IPR003615">
    <property type="entry name" value="HNH_nuc"/>
</dbReference>
<accession>M0AM15</accession>
<keyword evidence="3" id="KW-1185">Reference proteome</keyword>